<name>A0ABN2ITE9_9ACTN</name>
<accession>A0ABN2ITE9</accession>
<organism evidence="1 2">
    <name type="scientific">Kribbella yunnanensis</name>
    <dbReference type="NCBI Taxonomy" id="190194"/>
    <lineage>
        <taxon>Bacteria</taxon>
        <taxon>Bacillati</taxon>
        <taxon>Actinomycetota</taxon>
        <taxon>Actinomycetes</taxon>
        <taxon>Propionibacteriales</taxon>
        <taxon>Kribbellaceae</taxon>
        <taxon>Kribbella</taxon>
    </lineage>
</organism>
<dbReference type="Proteomes" id="UP001500280">
    <property type="component" value="Unassembled WGS sequence"/>
</dbReference>
<dbReference type="EMBL" id="BAAANF010000023">
    <property type="protein sequence ID" value="GAA1711459.1"/>
    <property type="molecule type" value="Genomic_DNA"/>
</dbReference>
<gene>
    <name evidence="1" type="ORF">GCM10009745_69450</name>
</gene>
<dbReference type="RefSeq" id="WP_344161836.1">
    <property type="nucleotide sequence ID" value="NZ_BAAANF010000023.1"/>
</dbReference>
<comment type="caution">
    <text evidence="1">The sequence shown here is derived from an EMBL/GenBank/DDBJ whole genome shotgun (WGS) entry which is preliminary data.</text>
</comment>
<evidence type="ECO:0000313" key="2">
    <source>
        <dbReference type="Proteomes" id="UP001500280"/>
    </source>
</evidence>
<proteinExistence type="predicted"/>
<protein>
    <recommendedName>
        <fullName evidence="3">DUF402 domain-containing protein</fullName>
    </recommendedName>
</protein>
<evidence type="ECO:0000313" key="1">
    <source>
        <dbReference type="EMBL" id="GAA1711459.1"/>
    </source>
</evidence>
<reference evidence="1 2" key="1">
    <citation type="journal article" date="2019" name="Int. J. Syst. Evol. Microbiol.">
        <title>The Global Catalogue of Microorganisms (GCM) 10K type strain sequencing project: providing services to taxonomists for standard genome sequencing and annotation.</title>
        <authorList>
            <consortium name="The Broad Institute Genomics Platform"/>
            <consortium name="The Broad Institute Genome Sequencing Center for Infectious Disease"/>
            <person name="Wu L."/>
            <person name="Ma J."/>
        </authorList>
    </citation>
    <scope>NUCLEOTIDE SEQUENCE [LARGE SCALE GENOMIC DNA]</scope>
    <source>
        <strain evidence="1 2">JCM 14307</strain>
    </source>
</reference>
<sequence length="103" mass="11707">MSLYIVKDGEQFLWVAAVLGEEVYCYVPDLGTFHRNDGLRDDYFMDRDLQYEQITVARAQALLRSGLRPLDAEVMADHLAEWREDAGALAPEQVFASVVADLR</sequence>
<keyword evidence="2" id="KW-1185">Reference proteome</keyword>
<evidence type="ECO:0008006" key="3">
    <source>
        <dbReference type="Google" id="ProtNLM"/>
    </source>
</evidence>